<gene>
    <name evidence="2" type="ORF">PoB_004691600</name>
</gene>
<accession>A0AAV4BAQ4</accession>
<evidence type="ECO:0000313" key="2">
    <source>
        <dbReference type="EMBL" id="GFO20411.1"/>
    </source>
</evidence>
<sequence>MELASAGLTPGPHWSNTPGGTFIQPSGIRYRLVTCGLQAPPSRLEGEGSTATLYNDTHEWSPLGIWISLLCGYIDVDLGSFKHKPVSLRILIITLT</sequence>
<keyword evidence="3" id="KW-1185">Reference proteome</keyword>
<dbReference type="AlphaFoldDB" id="A0AAV4BAQ4"/>
<comment type="caution">
    <text evidence="2">The sequence shown here is derived from an EMBL/GenBank/DDBJ whole genome shotgun (WGS) entry which is preliminary data.</text>
</comment>
<reference evidence="2 3" key="1">
    <citation type="journal article" date="2021" name="Elife">
        <title>Chloroplast acquisition without the gene transfer in kleptoplastic sea slugs, Plakobranchus ocellatus.</title>
        <authorList>
            <person name="Maeda T."/>
            <person name="Takahashi S."/>
            <person name="Yoshida T."/>
            <person name="Shimamura S."/>
            <person name="Takaki Y."/>
            <person name="Nagai Y."/>
            <person name="Toyoda A."/>
            <person name="Suzuki Y."/>
            <person name="Arimoto A."/>
            <person name="Ishii H."/>
            <person name="Satoh N."/>
            <person name="Nishiyama T."/>
            <person name="Hasebe M."/>
            <person name="Maruyama T."/>
            <person name="Minagawa J."/>
            <person name="Obokata J."/>
            <person name="Shigenobu S."/>
        </authorList>
    </citation>
    <scope>NUCLEOTIDE SEQUENCE [LARGE SCALE GENOMIC DNA]</scope>
</reference>
<proteinExistence type="predicted"/>
<protein>
    <submittedName>
        <fullName evidence="2">Uncharacterized protein</fullName>
    </submittedName>
</protein>
<dbReference type="EMBL" id="BLXT01005154">
    <property type="protein sequence ID" value="GFO20411.1"/>
    <property type="molecule type" value="Genomic_DNA"/>
</dbReference>
<dbReference type="Proteomes" id="UP000735302">
    <property type="component" value="Unassembled WGS sequence"/>
</dbReference>
<name>A0AAV4BAQ4_9GAST</name>
<feature type="region of interest" description="Disordered" evidence="1">
    <location>
        <begin position="1"/>
        <end position="20"/>
    </location>
</feature>
<evidence type="ECO:0000256" key="1">
    <source>
        <dbReference type="SAM" id="MobiDB-lite"/>
    </source>
</evidence>
<organism evidence="2 3">
    <name type="scientific">Plakobranchus ocellatus</name>
    <dbReference type="NCBI Taxonomy" id="259542"/>
    <lineage>
        <taxon>Eukaryota</taxon>
        <taxon>Metazoa</taxon>
        <taxon>Spiralia</taxon>
        <taxon>Lophotrochozoa</taxon>
        <taxon>Mollusca</taxon>
        <taxon>Gastropoda</taxon>
        <taxon>Heterobranchia</taxon>
        <taxon>Euthyneura</taxon>
        <taxon>Panpulmonata</taxon>
        <taxon>Sacoglossa</taxon>
        <taxon>Placobranchoidea</taxon>
        <taxon>Plakobranchidae</taxon>
        <taxon>Plakobranchus</taxon>
    </lineage>
</organism>
<evidence type="ECO:0000313" key="3">
    <source>
        <dbReference type="Proteomes" id="UP000735302"/>
    </source>
</evidence>